<gene>
    <name evidence="2" type="ORF">GH714_000075</name>
</gene>
<name>A0A6A6MAL0_HEVBR</name>
<feature type="domain" description="NB-ARC" evidence="1">
    <location>
        <begin position="143"/>
        <end position="192"/>
    </location>
</feature>
<dbReference type="Pfam" id="PF00931">
    <property type="entry name" value="NB-ARC"/>
    <property type="match status" value="1"/>
</dbReference>
<proteinExistence type="predicted"/>
<dbReference type="InterPro" id="IPR027417">
    <property type="entry name" value="P-loop_NTPase"/>
</dbReference>
<dbReference type="PANTHER" id="PTHR19338:SF73">
    <property type="entry name" value="DISEASE RESISTANCE PROTEIN RGA2-LIKE"/>
    <property type="match status" value="1"/>
</dbReference>
<dbReference type="InterPro" id="IPR002182">
    <property type="entry name" value="NB-ARC"/>
</dbReference>
<organism evidence="2 3">
    <name type="scientific">Hevea brasiliensis</name>
    <name type="common">Para rubber tree</name>
    <name type="synonym">Siphonia brasiliensis</name>
    <dbReference type="NCBI Taxonomy" id="3981"/>
    <lineage>
        <taxon>Eukaryota</taxon>
        <taxon>Viridiplantae</taxon>
        <taxon>Streptophyta</taxon>
        <taxon>Embryophyta</taxon>
        <taxon>Tracheophyta</taxon>
        <taxon>Spermatophyta</taxon>
        <taxon>Magnoliopsida</taxon>
        <taxon>eudicotyledons</taxon>
        <taxon>Gunneridae</taxon>
        <taxon>Pentapetalae</taxon>
        <taxon>rosids</taxon>
        <taxon>fabids</taxon>
        <taxon>Malpighiales</taxon>
        <taxon>Euphorbiaceae</taxon>
        <taxon>Crotonoideae</taxon>
        <taxon>Micrandreae</taxon>
        <taxon>Hevea</taxon>
    </lineage>
</organism>
<dbReference type="AlphaFoldDB" id="A0A6A6MAL0"/>
<evidence type="ECO:0000259" key="1">
    <source>
        <dbReference type="Pfam" id="PF00931"/>
    </source>
</evidence>
<comment type="caution">
    <text evidence="2">The sequence shown here is derived from an EMBL/GenBank/DDBJ whole genome shotgun (WGS) entry which is preliminary data.</text>
</comment>
<dbReference type="PANTHER" id="PTHR19338">
    <property type="entry name" value="TRANSLOCASE OF INNER MITOCHONDRIAL MEMBRANE 13 HOMOLOG"/>
    <property type="match status" value="1"/>
</dbReference>
<dbReference type="Proteomes" id="UP000467840">
    <property type="component" value="Chromosome 14"/>
</dbReference>
<evidence type="ECO:0000313" key="3">
    <source>
        <dbReference type="Proteomes" id="UP000467840"/>
    </source>
</evidence>
<dbReference type="SUPFAM" id="SSF52540">
    <property type="entry name" value="P-loop containing nucleoside triphosphate hydrolases"/>
    <property type="match status" value="1"/>
</dbReference>
<keyword evidence="3" id="KW-1185">Reference proteome</keyword>
<accession>A0A6A6MAL0</accession>
<protein>
    <recommendedName>
        <fullName evidence="1">NB-ARC domain-containing protein</fullName>
    </recommendedName>
</protein>
<evidence type="ECO:0000313" key="2">
    <source>
        <dbReference type="EMBL" id="KAF2309009.1"/>
    </source>
</evidence>
<dbReference type="EMBL" id="JAAGAX010000006">
    <property type="protein sequence ID" value="KAF2309009.1"/>
    <property type="molecule type" value="Genomic_DNA"/>
</dbReference>
<dbReference type="Gene3D" id="3.40.50.300">
    <property type="entry name" value="P-loop containing nucleotide triphosphate hydrolases"/>
    <property type="match status" value="1"/>
</dbReference>
<dbReference type="GO" id="GO:0043531">
    <property type="term" value="F:ADP binding"/>
    <property type="evidence" value="ECO:0007669"/>
    <property type="project" value="InterPro"/>
</dbReference>
<reference evidence="2 3" key="1">
    <citation type="journal article" date="2020" name="Mol. Plant">
        <title>The Chromosome-Based Rubber Tree Genome Provides New Insights into Spurge Genome Evolution and Rubber Biosynthesis.</title>
        <authorList>
            <person name="Liu J."/>
            <person name="Shi C."/>
            <person name="Shi C.C."/>
            <person name="Li W."/>
            <person name="Zhang Q.J."/>
            <person name="Zhang Y."/>
            <person name="Li K."/>
            <person name="Lu H.F."/>
            <person name="Shi C."/>
            <person name="Zhu S.T."/>
            <person name="Xiao Z.Y."/>
            <person name="Nan H."/>
            <person name="Yue Y."/>
            <person name="Zhu X.G."/>
            <person name="Wu Y."/>
            <person name="Hong X.N."/>
            <person name="Fan G.Y."/>
            <person name="Tong Y."/>
            <person name="Zhang D."/>
            <person name="Mao C.L."/>
            <person name="Liu Y.L."/>
            <person name="Hao S.J."/>
            <person name="Liu W.Q."/>
            <person name="Lv M.Q."/>
            <person name="Zhang H.B."/>
            <person name="Liu Y."/>
            <person name="Hu-Tang G.R."/>
            <person name="Wang J.P."/>
            <person name="Wang J.H."/>
            <person name="Sun Y.H."/>
            <person name="Ni S.B."/>
            <person name="Chen W.B."/>
            <person name="Zhang X.C."/>
            <person name="Jiao Y.N."/>
            <person name="Eichler E.E."/>
            <person name="Li G.H."/>
            <person name="Liu X."/>
            <person name="Gao L.Z."/>
        </authorList>
    </citation>
    <scope>NUCLEOTIDE SEQUENCE [LARGE SCALE GENOMIC DNA]</scope>
    <source>
        <strain evidence="3">cv. GT1</strain>
        <tissue evidence="2">Leaf</tissue>
    </source>
</reference>
<sequence>MSFIGESALSSLFHSLLDKIECPEIVRFAREGQVLADLRKWENMLMKIQAVLEDAEEKQMSNETEAGSSKFRKLSHSVTTTINPGAIMLMKFITTRFQEIVDQQNGLDLMKKSAGGTSYIKVCARQPSTCLEHEPRVYGRDEDKREILDLISRNETSDVKVGVIPIVGMGGVGKTTLARLVYNDESLQHNNFVQKHGFVCLMILTF</sequence>